<comment type="caution">
    <text evidence="5">The sequence shown here is derived from an EMBL/GenBank/DDBJ whole genome shotgun (WGS) entry which is preliminary data.</text>
</comment>
<keyword evidence="3" id="KW-0812">Transmembrane</keyword>
<proteinExistence type="predicted"/>
<gene>
    <name evidence="5" type="ORF">CP960_08800</name>
</gene>
<evidence type="ECO:0000256" key="1">
    <source>
        <dbReference type="ARBA" id="ARBA00012528"/>
    </source>
</evidence>
<dbReference type="Pfam" id="PF00990">
    <property type="entry name" value="GGDEF"/>
    <property type="match status" value="1"/>
</dbReference>
<dbReference type="SMART" id="SM01080">
    <property type="entry name" value="CHASE2"/>
    <property type="match status" value="1"/>
</dbReference>
<accession>A0A2N1J1Z8</accession>
<feature type="transmembrane region" description="Helical" evidence="3">
    <location>
        <begin position="331"/>
        <end position="348"/>
    </location>
</feature>
<protein>
    <recommendedName>
        <fullName evidence="1">diguanylate cyclase</fullName>
        <ecNumber evidence="1">2.7.7.65</ecNumber>
    </recommendedName>
</protein>
<dbReference type="RefSeq" id="WP_101185047.1">
    <property type="nucleotide sequence ID" value="NZ_CP031218.1"/>
</dbReference>
<dbReference type="InterPro" id="IPR000160">
    <property type="entry name" value="GGDEF_dom"/>
</dbReference>
<organism evidence="5 6">
    <name type="scientific">Malaciobacter halophilus</name>
    <dbReference type="NCBI Taxonomy" id="197482"/>
    <lineage>
        <taxon>Bacteria</taxon>
        <taxon>Pseudomonadati</taxon>
        <taxon>Campylobacterota</taxon>
        <taxon>Epsilonproteobacteria</taxon>
        <taxon>Campylobacterales</taxon>
        <taxon>Arcobacteraceae</taxon>
        <taxon>Malaciobacter</taxon>
    </lineage>
</organism>
<evidence type="ECO:0000256" key="3">
    <source>
        <dbReference type="SAM" id="Phobius"/>
    </source>
</evidence>
<dbReference type="Gene3D" id="3.30.70.270">
    <property type="match status" value="1"/>
</dbReference>
<dbReference type="InterPro" id="IPR007890">
    <property type="entry name" value="CHASE2"/>
</dbReference>
<dbReference type="Pfam" id="PF05226">
    <property type="entry name" value="CHASE2"/>
    <property type="match status" value="1"/>
</dbReference>
<dbReference type="PROSITE" id="PS50887">
    <property type="entry name" value="GGDEF"/>
    <property type="match status" value="1"/>
</dbReference>
<feature type="domain" description="GGDEF" evidence="4">
    <location>
        <begin position="457"/>
        <end position="588"/>
    </location>
</feature>
<name>A0A2N1J1Z8_9BACT</name>
<evidence type="ECO:0000259" key="4">
    <source>
        <dbReference type="PROSITE" id="PS50887"/>
    </source>
</evidence>
<dbReference type="SMART" id="SM00267">
    <property type="entry name" value="GGDEF"/>
    <property type="match status" value="1"/>
</dbReference>
<dbReference type="InterPro" id="IPR029787">
    <property type="entry name" value="Nucleotide_cyclase"/>
</dbReference>
<dbReference type="PANTHER" id="PTHR45138">
    <property type="entry name" value="REGULATORY COMPONENTS OF SENSORY TRANSDUCTION SYSTEM"/>
    <property type="match status" value="1"/>
</dbReference>
<dbReference type="PANTHER" id="PTHR45138:SF9">
    <property type="entry name" value="DIGUANYLATE CYCLASE DGCM-RELATED"/>
    <property type="match status" value="1"/>
</dbReference>
<dbReference type="Proteomes" id="UP000233248">
    <property type="component" value="Unassembled WGS sequence"/>
</dbReference>
<dbReference type="EC" id="2.7.7.65" evidence="1"/>
<evidence type="ECO:0000313" key="5">
    <source>
        <dbReference type="EMBL" id="PKI80502.1"/>
    </source>
</evidence>
<dbReference type="InterPro" id="IPR050469">
    <property type="entry name" value="Diguanylate_Cyclase"/>
</dbReference>
<dbReference type="KEGG" id="ahs:AHALO_2489"/>
<dbReference type="InterPro" id="IPR043128">
    <property type="entry name" value="Rev_trsase/Diguanyl_cyclase"/>
</dbReference>
<keyword evidence="6" id="KW-1185">Reference proteome</keyword>
<dbReference type="EMBL" id="NXIF01000033">
    <property type="protein sequence ID" value="PKI80502.1"/>
    <property type="molecule type" value="Genomic_DNA"/>
</dbReference>
<dbReference type="FunFam" id="3.30.70.270:FF:000001">
    <property type="entry name" value="Diguanylate cyclase domain protein"/>
    <property type="match status" value="1"/>
</dbReference>
<sequence length="588" mass="68075">MRKTDKLYFKYKIWIVLLSLSITYAFSHTTIYDKLKNYFNDTIQYLASKEKYFTDSVVIDINDTSLKVLQKDFGHWPYTRDKYALIVEFLQSMNVKNIVFDIKFLDPRAGDDIFRKTIDKYNNIFFVTSTLQEEIPINKEEKKILKQISWGKHLNIPTLKYNSLLLPHTNVFDEDTIYKFGITSVLGDSDNFIRSIPLLYNIDFNIFPSLLLRLQSLHKNIPKIEYNPKTNKLFIDKNTWHVDNKSRIKLFYPKNANSIISIPFYKISEVALNKKSISNKNFLKNKTVFIGSSAFLSDRINTPRGAMSGSYLLAIAYESLKNNLIIKNNNIVNTLLLLIAVLFSFYLSNKKEIYKKSVAITTLLTILATSIYGFIFLKLFYLETNVFFSILIIIFSILLTIVSHQLSLSKYNQKLINETKRLYNEANCDTLTGLLNRRGFDEQYEKYKELTYTKNIHSSCLAVIDLDHFKSVNDTYGHDIGDLVLQSFGNLLKEQLRDIDIPARWGGEEFVILLKDTTLDESIIVLNRVRQVCKQMDIKTPQGKLNITISIGVTQIENFSKTVDLYVKQADIGLYQAKKSGRDKVCIA</sequence>
<feature type="transmembrane region" description="Helical" evidence="3">
    <location>
        <begin position="386"/>
        <end position="406"/>
    </location>
</feature>
<dbReference type="CDD" id="cd01949">
    <property type="entry name" value="GGDEF"/>
    <property type="match status" value="1"/>
</dbReference>
<dbReference type="GO" id="GO:0052621">
    <property type="term" value="F:diguanylate cyclase activity"/>
    <property type="evidence" value="ECO:0007669"/>
    <property type="project" value="UniProtKB-EC"/>
</dbReference>
<keyword evidence="3" id="KW-1133">Transmembrane helix</keyword>
<keyword evidence="3" id="KW-0472">Membrane</keyword>
<dbReference type="OrthoDB" id="9759607at2"/>
<reference evidence="5 6" key="1">
    <citation type="submission" date="2017-09" db="EMBL/GenBank/DDBJ databases">
        <title>Genomics of the genus Arcobacter.</title>
        <authorList>
            <person name="Perez-Cataluna A."/>
            <person name="Figueras M.J."/>
            <person name="Salas-Masso N."/>
        </authorList>
    </citation>
    <scope>NUCLEOTIDE SEQUENCE [LARGE SCALE GENOMIC DNA]</scope>
    <source>
        <strain evidence="5 6">DSM 18005</strain>
    </source>
</reference>
<feature type="transmembrane region" description="Helical" evidence="3">
    <location>
        <begin position="360"/>
        <end position="380"/>
    </location>
</feature>
<dbReference type="NCBIfam" id="TIGR00254">
    <property type="entry name" value="GGDEF"/>
    <property type="match status" value="1"/>
</dbReference>
<dbReference type="SUPFAM" id="SSF55073">
    <property type="entry name" value="Nucleotide cyclase"/>
    <property type="match status" value="1"/>
</dbReference>
<dbReference type="AlphaFoldDB" id="A0A2N1J1Z8"/>
<comment type="catalytic activity">
    <reaction evidence="2">
        <text>2 GTP = 3',3'-c-di-GMP + 2 diphosphate</text>
        <dbReference type="Rhea" id="RHEA:24898"/>
        <dbReference type="ChEBI" id="CHEBI:33019"/>
        <dbReference type="ChEBI" id="CHEBI:37565"/>
        <dbReference type="ChEBI" id="CHEBI:58805"/>
        <dbReference type="EC" id="2.7.7.65"/>
    </reaction>
</comment>
<evidence type="ECO:0000256" key="2">
    <source>
        <dbReference type="ARBA" id="ARBA00034247"/>
    </source>
</evidence>
<evidence type="ECO:0000313" key="6">
    <source>
        <dbReference type="Proteomes" id="UP000233248"/>
    </source>
</evidence>